<organism evidence="16 17">
    <name type="scientific">Nephila pilipes</name>
    <name type="common">Giant wood spider</name>
    <name type="synonym">Nephila maculata</name>
    <dbReference type="NCBI Taxonomy" id="299642"/>
    <lineage>
        <taxon>Eukaryota</taxon>
        <taxon>Metazoa</taxon>
        <taxon>Ecdysozoa</taxon>
        <taxon>Arthropoda</taxon>
        <taxon>Chelicerata</taxon>
        <taxon>Arachnida</taxon>
        <taxon>Araneae</taxon>
        <taxon>Araneomorphae</taxon>
        <taxon>Entelegynae</taxon>
        <taxon>Araneoidea</taxon>
        <taxon>Nephilidae</taxon>
        <taxon>Nephila</taxon>
    </lineage>
</organism>
<keyword evidence="8 12" id="KW-0238">DNA-binding</keyword>
<evidence type="ECO:0000256" key="14">
    <source>
        <dbReference type="SAM" id="MobiDB-lite"/>
    </source>
</evidence>
<feature type="region of interest" description="Disordered" evidence="14">
    <location>
        <begin position="478"/>
        <end position="574"/>
    </location>
</feature>
<evidence type="ECO:0000256" key="1">
    <source>
        <dbReference type="ARBA" id="ARBA00004642"/>
    </source>
</evidence>
<keyword evidence="17" id="KW-1185">Reference proteome</keyword>
<comment type="subcellular location">
    <subcellularLocation>
        <location evidence="1">Nucleus</location>
        <location evidence="1">Nucleoplasm</location>
    </subcellularLocation>
</comment>
<dbReference type="InterPro" id="IPR038441">
    <property type="entry name" value="THAP_Znf_sf"/>
</dbReference>
<evidence type="ECO:0000256" key="5">
    <source>
        <dbReference type="ARBA" id="ARBA00022833"/>
    </source>
</evidence>
<comment type="similarity">
    <text evidence="2">Belongs to the THAP1 family.</text>
</comment>
<dbReference type="EMBL" id="BMAW01070227">
    <property type="protein sequence ID" value="GFT72367.1"/>
    <property type="molecule type" value="Genomic_DNA"/>
</dbReference>
<keyword evidence="10" id="KW-0539">Nucleus</keyword>
<dbReference type="SUPFAM" id="SSF57716">
    <property type="entry name" value="Glucocorticoid receptor-like (DNA-binding domain)"/>
    <property type="match status" value="1"/>
</dbReference>
<dbReference type="PROSITE" id="PS50950">
    <property type="entry name" value="ZF_THAP"/>
    <property type="match status" value="1"/>
</dbReference>
<feature type="region of interest" description="Disordered" evidence="14">
    <location>
        <begin position="304"/>
        <end position="326"/>
    </location>
</feature>
<feature type="domain" description="THAP-type" evidence="15">
    <location>
        <begin position="1"/>
        <end position="84"/>
    </location>
</feature>
<dbReference type="GO" id="GO:0005654">
    <property type="term" value="C:nucleoplasm"/>
    <property type="evidence" value="ECO:0007669"/>
    <property type="project" value="UniProtKB-SubCell"/>
</dbReference>
<dbReference type="AlphaFoldDB" id="A0A8X6PI91"/>
<dbReference type="GO" id="GO:0043565">
    <property type="term" value="F:sequence-specific DNA binding"/>
    <property type="evidence" value="ECO:0007669"/>
    <property type="project" value="InterPro"/>
</dbReference>
<feature type="compositionally biased region" description="Basic and acidic residues" evidence="14">
    <location>
        <begin position="315"/>
        <end position="326"/>
    </location>
</feature>
<evidence type="ECO:0000256" key="13">
    <source>
        <dbReference type="SAM" id="Coils"/>
    </source>
</evidence>
<keyword evidence="6" id="KW-0805">Transcription regulation</keyword>
<comment type="caution">
    <text evidence="16">The sequence shown here is derived from an EMBL/GenBank/DDBJ whole genome shotgun (WGS) entry which is preliminary data.</text>
</comment>
<evidence type="ECO:0000256" key="7">
    <source>
        <dbReference type="ARBA" id="ARBA00023054"/>
    </source>
</evidence>
<dbReference type="InterPro" id="IPR026516">
    <property type="entry name" value="THAP1/10"/>
</dbReference>
<keyword evidence="3" id="KW-0479">Metal-binding</keyword>
<gene>
    <name evidence="16" type="primary">AVEN_59896_1</name>
    <name evidence="16" type="ORF">NPIL_158731</name>
</gene>
<dbReference type="InterPro" id="IPR006612">
    <property type="entry name" value="THAP_Znf"/>
</dbReference>
<evidence type="ECO:0000256" key="9">
    <source>
        <dbReference type="ARBA" id="ARBA00023163"/>
    </source>
</evidence>
<keyword evidence="11" id="KW-0131">Cell cycle</keyword>
<feature type="compositionally biased region" description="Acidic residues" evidence="14">
    <location>
        <begin position="498"/>
        <end position="528"/>
    </location>
</feature>
<evidence type="ECO:0000313" key="17">
    <source>
        <dbReference type="Proteomes" id="UP000887013"/>
    </source>
</evidence>
<dbReference type="OrthoDB" id="6428047at2759"/>
<evidence type="ECO:0000256" key="3">
    <source>
        <dbReference type="ARBA" id="ARBA00022723"/>
    </source>
</evidence>
<evidence type="ECO:0000256" key="10">
    <source>
        <dbReference type="ARBA" id="ARBA00023242"/>
    </source>
</evidence>
<keyword evidence="5" id="KW-0862">Zinc</keyword>
<dbReference type="PANTHER" id="PTHR46600">
    <property type="entry name" value="THAP DOMAIN-CONTAINING"/>
    <property type="match status" value="1"/>
</dbReference>
<accession>A0A8X6PI91</accession>
<dbReference type="Proteomes" id="UP000887013">
    <property type="component" value="Unassembled WGS sequence"/>
</dbReference>
<evidence type="ECO:0000259" key="15">
    <source>
        <dbReference type="PROSITE" id="PS50950"/>
    </source>
</evidence>
<name>A0A8X6PI91_NEPPI</name>
<reference evidence="16" key="1">
    <citation type="submission" date="2020-08" db="EMBL/GenBank/DDBJ databases">
        <title>Multicomponent nature underlies the extraordinary mechanical properties of spider dragline silk.</title>
        <authorList>
            <person name="Kono N."/>
            <person name="Nakamura H."/>
            <person name="Mori M."/>
            <person name="Yoshida Y."/>
            <person name="Ohtoshi R."/>
            <person name="Malay A.D."/>
            <person name="Moran D.A.P."/>
            <person name="Tomita M."/>
            <person name="Numata K."/>
            <person name="Arakawa K."/>
        </authorList>
    </citation>
    <scope>NUCLEOTIDE SEQUENCE</scope>
</reference>
<keyword evidence="4 12" id="KW-0863">Zinc-finger</keyword>
<feature type="coiled-coil region" evidence="13">
    <location>
        <begin position="148"/>
        <end position="175"/>
    </location>
</feature>
<keyword evidence="9" id="KW-0804">Transcription</keyword>
<dbReference type="Gene3D" id="6.20.210.20">
    <property type="entry name" value="THAP domain"/>
    <property type="match status" value="1"/>
</dbReference>
<evidence type="ECO:0000256" key="6">
    <source>
        <dbReference type="ARBA" id="ARBA00023015"/>
    </source>
</evidence>
<evidence type="ECO:0000256" key="12">
    <source>
        <dbReference type="PROSITE-ProRule" id="PRU00309"/>
    </source>
</evidence>
<evidence type="ECO:0000256" key="8">
    <source>
        <dbReference type="ARBA" id="ARBA00023125"/>
    </source>
</evidence>
<dbReference type="Pfam" id="PF05485">
    <property type="entry name" value="THAP"/>
    <property type="match status" value="1"/>
</dbReference>
<proteinExistence type="inferred from homology"/>
<keyword evidence="7 13" id="KW-0175">Coiled coil</keyword>
<dbReference type="PANTHER" id="PTHR46600:SF1">
    <property type="entry name" value="THAP DOMAIN-CONTAINING PROTEIN 1"/>
    <property type="match status" value="1"/>
</dbReference>
<evidence type="ECO:0000256" key="2">
    <source>
        <dbReference type="ARBA" id="ARBA00006177"/>
    </source>
</evidence>
<dbReference type="SMART" id="SM00980">
    <property type="entry name" value="THAP"/>
    <property type="match status" value="1"/>
</dbReference>
<evidence type="ECO:0000256" key="4">
    <source>
        <dbReference type="ARBA" id="ARBA00022771"/>
    </source>
</evidence>
<evidence type="ECO:0000313" key="16">
    <source>
        <dbReference type="EMBL" id="GFT72367.1"/>
    </source>
</evidence>
<feature type="compositionally biased region" description="Basic and acidic residues" evidence="14">
    <location>
        <begin position="529"/>
        <end position="540"/>
    </location>
</feature>
<sequence>MVACCVPCCLSTKRENKDKSFHLFPTDPVKRKEWEKSIFGEGFNMELRIAYVCSKHFKSTDFTRMKFYNQKRKILKREAVPSISITNMKKKEPPETGPPFKRLKIVRNETKDKERTEIKTVTNGKKGGKVYSNAQSYGLKITHLKKMVNSRVKKIEQLEKSVSELNKKLHYYENNTVLQNMKKIMMLEEQGLGNTRTSFILTQVKNYDKKKPFWPENIIRESIILNEISPKAYQALIERKILQLPTKMTLHRYVKSGPISEEVPKVTEASSPEPEDLPKSNQNSLCYLVVDTATGNQHYIYGQSLPENNFEENVENEKNEDDKQDEKYKKLENEVMDDEEVDWNENDTDTFEDGIIHENKDEVTNENKCEFFNMGKDEIMSENEKESLIEYKSTSENEVVRNNYKEENEYEDELMIDYAEESKNDYEGSVNDFEDKNVKDAYEEEGGYDYEENPCGNDFYNKVMKDEQEEENSFVCEYDENQNGEESSKNYEENVNLFEEESVNDFELESVNDYEDESLEDYEEENDNEDQKINNEESTCKENQAVKLVGNTNNKNEVTTDQKKNTRQRGHPLIVFAHVAVNNQVQSNNNEKPS</sequence>
<evidence type="ECO:0000256" key="11">
    <source>
        <dbReference type="ARBA" id="ARBA00023306"/>
    </source>
</evidence>
<dbReference type="GO" id="GO:0008270">
    <property type="term" value="F:zinc ion binding"/>
    <property type="evidence" value="ECO:0007669"/>
    <property type="project" value="UniProtKB-KW"/>
</dbReference>
<protein>
    <submittedName>
        <fullName evidence="16">THAP-type domain-containing protein</fullName>
    </submittedName>
</protein>